<keyword evidence="4" id="KW-0067">ATP-binding</keyword>
<protein>
    <submittedName>
        <fullName evidence="7">Uncharacterized protein</fullName>
    </submittedName>
</protein>
<evidence type="ECO:0000259" key="6">
    <source>
        <dbReference type="Pfam" id="PF13482"/>
    </source>
</evidence>
<dbReference type="Pfam" id="PF13482">
    <property type="entry name" value="RNase_H_2"/>
    <property type="match status" value="1"/>
</dbReference>
<evidence type="ECO:0000256" key="2">
    <source>
        <dbReference type="ARBA" id="ARBA00022801"/>
    </source>
</evidence>
<dbReference type="InterPro" id="IPR047187">
    <property type="entry name" value="SF1_C_Upf1"/>
</dbReference>
<comment type="caution">
    <text evidence="7">The sequence shown here is derived from an EMBL/GenBank/DDBJ whole genome shotgun (WGS) entry which is preliminary data.</text>
</comment>
<dbReference type="PANTHER" id="PTHR43788">
    <property type="entry name" value="DNA2/NAM7 HELICASE FAMILY MEMBER"/>
    <property type="match status" value="1"/>
</dbReference>
<accession>A0A7X5Y6L8</accession>
<dbReference type="CDD" id="cd17934">
    <property type="entry name" value="DEXXQc_Upf1-like"/>
    <property type="match status" value="1"/>
</dbReference>
<dbReference type="InterPro" id="IPR050534">
    <property type="entry name" value="Coronavir_polyprotein_1ab"/>
</dbReference>
<dbReference type="Pfam" id="PF13604">
    <property type="entry name" value="AAA_30"/>
    <property type="match status" value="1"/>
</dbReference>
<dbReference type="GO" id="GO:0005524">
    <property type="term" value="F:ATP binding"/>
    <property type="evidence" value="ECO:0007669"/>
    <property type="project" value="UniProtKB-KW"/>
</dbReference>
<keyword evidence="3" id="KW-0347">Helicase</keyword>
<dbReference type="Proteomes" id="UP000558192">
    <property type="component" value="Unassembled WGS sequence"/>
</dbReference>
<organism evidence="7 8">
    <name type="scientific">Sphingomonas kaistensis</name>
    <dbReference type="NCBI Taxonomy" id="298708"/>
    <lineage>
        <taxon>Bacteria</taxon>
        <taxon>Pseudomonadati</taxon>
        <taxon>Pseudomonadota</taxon>
        <taxon>Alphaproteobacteria</taxon>
        <taxon>Sphingomonadales</taxon>
        <taxon>Sphingomonadaceae</taxon>
        <taxon>Sphingomonas</taxon>
    </lineage>
</organism>
<dbReference type="SUPFAM" id="SSF52540">
    <property type="entry name" value="P-loop containing nucleoside triphosphate hydrolases"/>
    <property type="match status" value="1"/>
</dbReference>
<reference evidence="7 8" key="1">
    <citation type="submission" date="2020-03" db="EMBL/GenBank/DDBJ databases">
        <title>Genomic Encyclopedia of Type Strains, Phase IV (KMG-IV): sequencing the most valuable type-strain genomes for metagenomic binning, comparative biology and taxonomic classification.</title>
        <authorList>
            <person name="Goeker M."/>
        </authorList>
    </citation>
    <scope>NUCLEOTIDE SEQUENCE [LARGE SCALE GENOMIC DNA]</scope>
    <source>
        <strain evidence="7 8">DSM 16846</strain>
    </source>
</reference>
<dbReference type="InterPro" id="IPR038720">
    <property type="entry name" value="YprB_RNase_H-like_dom"/>
</dbReference>
<dbReference type="Gene3D" id="3.40.50.300">
    <property type="entry name" value="P-loop containing nucleotide triphosphate hydrolases"/>
    <property type="match status" value="2"/>
</dbReference>
<dbReference type="InterPro" id="IPR019993">
    <property type="entry name" value="RecB_nuclease_TM0106_put"/>
</dbReference>
<evidence type="ECO:0000259" key="5">
    <source>
        <dbReference type="Pfam" id="PF13087"/>
    </source>
</evidence>
<dbReference type="PANTHER" id="PTHR43788:SF8">
    <property type="entry name" value="DNA-BINDING PROTEIN SMUBP-2"/>
    <property type="match status" value="1"/>
</dbReference>
<keyword evidence="1" id="KW-0547">Nucleotide-binding</keyword>
<proteinExistence type="predicted"/>
<dbReference type="GO" id="GO:0043139">
    <property type="term" value="F:5'-3' DNA helicase activity"/>
    <property type="evidence" value="ECO:0007669"/>
    <property type="project" value="TreeGrafter"/>
</dbReference>
<keyword evidence="2" id="KW-0378">Hydrolase</keyword>
<evidence type="ECO:0000256" key="1">
    <source>
        <dbReference type="ARBA" id="ARBA00022741"/>
    </source>
</evidence>
<dbReference type="EMBL" id="JAATJC010000001">
    <property type="protein sequence ID" value="NJC05760.1"/>
    <property type="molecule type" value="Genomic_DNA"/>
</dbReference>
<evidence type="ECO:0000256" key="4">
    <source>
        <dbReference type="ARBA" id="ARBA00022840"/>
    </source>
</evidence>
<dbReference type="AlphaFoldDB" id="A0A7X5Y6L8"/>
<evidence type="ECO:0000256" key="3">
    <source>
        <dbReference type="ARBA" id="ARBA00022806"/>
    </source>
</evidence>
<dbReference type="Pfam" id="PF13087">
    <property type="entry name" value="AAA_12"/>
    <property type="match status" value="1"/>
</dbReference>
<sequence>MRRYNDQLLHSASDLNAFLGCSHAAALNLRKLLDPASLPDKAEDGESLVLIQNAGHAHEADYLARLKGSGLRVAEISSEGSLEERQAATLEAMREGADIVYQATFFDPPWHGFADFLRKVDTPSSIAPWSYEPIDTKLARTADPKHVLQLGIYADLMGPMLGSAPREMHLVLGDGREESFRAVEFRQTLSAAKDRYLGFIKSGAEGSVGEPCATCVFCGWRDYCGDEWVRIDHLSRVAGIAKGQIQKLRSAGIGTVADLAITPAGTRVPKLAPDTFERLRAQAKLQVARRSGDPCVEVLELEPGRGFARLPSSDPADLFFDLEGDPLFPGGLEYLWGIHYRENGKPVFKAEWAHDREAERVAFERVVDFFTEHLRAHPHAHIYHYAQYEVTVLRRLSTAFASREEAVDALLRAEKFVDLYTVARQAIRTSEPSLSLKALEIFFAKERAEAVKKADESIVQYHRWRDSKDQAVLDGILAYNRVDCENTEGLRDWLLTLKPAEAVWIGDVSQEKGDRAEADERELQLAELRKAVREQAVRLTPRARELVSHLIDFHRRASKPEWWAMFDRRDRSDDELIDDGECLGGLLADGPDWIRPEKRSTVHRYRFPDQETKLKVGDPVLIAATLEKAGTIVSLDPDAKLVEVKKGPKLADLPLAASLIPGGPLSTGVLASAVRRVAATFAEGEGSKYQALVDLLERNAPTLLGRERGLPLVAAGESLIEAATLRALAMNNTMLFIQGPPGCGKTHTSAHVILGLIASGKRVGVSSNSHKAINNLLGKIEEVAKAEGVDFSGVKKSTRAEPGTHFNGDYIVDEFSNEDVTSRGGDLVAGTAWLFADESFDQTVDYLFVDEAGQVSLGHLLAMGAAARNIILVGDQMQLGQPIQGSHPGESGLSVLDYLLEGQATIAPDRGILLDTSWRMHPDICEFISDVVYDGRLQSHRDNARQQLILTEDCHGHLQPCGVRMVEVDHNGCSQRSEAEAEQVRAIYTSLLNQRFVDRDGSEHPVGPANILVVAPYNMQVNLLKSVLPETARVGTVDKFQGQEAEVVIVSMTTSCPDDLPRHVDFFYSKNRLNVAISRARTLALVLANPRLVELDAKTVEHLRLVNTLAWLRAEKSSSARVATEFSNPTTATTKENL</sequence>
<dbReference type="InterPro" id="IPR027417">
    <property type="entry name" value="P-loop_NTPase"/>
</dbReference>
<dbReference type="GO" id="GO:0016787">
    <property type="term" value="F:hydrolase activity"/>
    <property type="evidence" value="ECO:0007669"/>
    <property type="project" value="UniProtKB-KW"/>
</dbReference>
<dbReference type="NCBIfam" id="TIGR03491">
    <property type="entry name" value="TM0106 family RecB-like putative nuclease"/>
    <property type="match status" value="1"/>
</dbReference>
<gene>
    <name evidence="7" type="ORF">GGQ97_001553</name>
</gene>
<dbReference type="InterPro" id="IPR041679">
    <property type="entry name" value="DNA2/NAM7-like_C"/>
</dbReference>
<dbReference type="RefSeq" id="WP_168068520.1">
    <property type="nucleotide sequence ID" value="NZ_JAATJC010000001.1"/>
</dbReference>
<evidence type="ECO:0000313" key="8">
    <source>
        <dbReference type="Proteomes" id="UP000558192"/>
    </source>
</evidence>
<name>A0A7X5Y6L8_9SPHN</name>
<feature type="domain" description="DNA2/NAM7 helicase-like C-terminal" evidence="5">
    <location>
        <begin position="908"/>
        <end position="1089"/>
    </location>
</feature>
<keyword evidence="8" id="KW-1185">Reference proteome</keyword>
<dbReference type="CDD" id="cd18808">
    <property type="entry name" value="SF1_C_Upf1"/>
    <property type="match status" value="1"/>
</dbReference>
<feature type="domain" description="YprB ribonuclease H-like" evidence="6">
    <location>
        <begin position="318"/>
        <end position="494"/>
    </location>
</feature>
<evidence type="ECO:0000313" key="7">
    <source>
        <dbReference type="EMBL" id="NJC05760.1"/>
    </source>
</evidence>